<keyword evidence="1" id="KW-0732">Signal</keyword>
<dbReference type="Proteomes" id="UP000316798">
    <property type="component" value="Chromosome"/>
</dbReference>
<sequence>MHPFARSVLATLVALASLQVAPVNAATDAADTDALGLESAPEAAAAPAATDTRMYIEGAIGNSSQRYQPNSVDTARASFDFSTTAQMGPSLRAVLSDRVDHLYPAPASGADATVNTLREAYLSWQPESRDTVLEFGRINLRYGPGYGYNPTDFFRDGGLRVVTTADPFALRENRQGSVMLRAQRLWSGGSLSVALSPKLADSPNAAGWSPDLGSTNNRNRALVALGTQWSQRVSSQLFLYKDAALSPALGANMTALLSDAAVAHMELTRSKEPDLLSRALSLPSSSTSTRNRFVGGVTYTTSSKLSITAEYEYNGFALNQSNWAALGASSTAPASQLAYLGGALQLQDLASRQAYLIYVTQKSLWLKNLDLTAYLRLNPDDNSRLAWVELRHHWAKFDLTLQLQQNMGNATSDFGVLPDRRLVQVLGTYYF</sequence>
<dbReference type="KEGG" id="rhf:EUB48_04125"/>
<keyword evidence="3" id="KW-1185">Reference proteome</keyword>
<dbReference type="EMBL" id="CP035503">
    <property type="protein sequence ID" value="QDL36575.1"/>
    <property type="molecule type" value="Genomic_DNA"/>
</dbReference>
<gene>
    <name evidence="2" type="ORF">EUB48_04125</name>
</gene>
<dbReference type="RefSeq" id="WP_142817742.1">
    <property type="nucleotide sequence ID" value="NZ_CP035503.1"/>
</dbReference>
<evidence type="ECO:0000313" key="2">
    <source>
        <dbReference type="EMBL" id="QDL36575.1"/>
    </source>
</evidence>
<dbReference type="AlphaFoldDB" id="A0A515D837"/>
<dbReference type="OrthoDB" id="6495687at2"/>
<evidence type="ECO:0000256" key="1">
    <source>
        <dbReference type="SAM" id="SignalP"/>
    </source>
</evidence>
<protein>
    <recommendedName>
        <fullName evidence="4">Porin</fullName>
    </recommendedName>
</protein>
<accession>A0A515D837</accession>
<feature type="chain" id="PRO_5022228302" description="Porin" evidence="1">
    <location>
        <begin position="26"/>
        <end position="431"/>
    </location>
</feature>
<evidence type="ECO:0008006" key="4">
    <source>
        <dbReference type="Google" id="ProtNLM"/>
    </source>
</evidence>
<reference evidence="2 3" key="1">
    <citation type="submission" date="2019-01" db="EMBL/GenBank/DDBJ databases">
        <title>Genomic insights into a novel species Rhodoferax sp.</title>
        <authorList>
            <person name="Jin L."/>
        </authorList>
    </citation>
    <scope>NUCLEOTIDE SEQUENCE [LARGE SCALE GENOMIC DNA]</scope>
    <source>
        <strain evidence="2 3">CHu59-6-5</strain>
    </source>
</reference>
<organism evidence="2 3">
    <name type="scientific">Rhodoferax sediminis</name>
    <dbReference type="NCBI Taxonomy" id="2509614"/>
    <lineage>
        <taxon>Bacteria</taxon>
        <taxon>Pseudomonadati</taxon>
        <taxon>Pseudomonadota</taxon>
        <taxon>Betaproteobacteria</taxon>
        <taxon>Burkholderiales</taxon>
        <taxon>Comamonadaceae</taxon>
        <taxon>Rhodoferax</taxon>
    </lineage>
</organism>
<feature type="signal peptide" evidence="1">
    <location>
        <begin position="1"/>
        <end position="25"/>
    </location>
</feature>
<evidence type="ECO:0000313" key="3">
    <source>
        <dbReference type="Proteomes" id="UP000316798"/>
    </source>
</evidence>
<proteinExistence type="predicted"/>
<name>A0A515D837_9BURK</name>